<protein>
    <submittedName>
        <fullName evidence="1">Uncharacterized protein</fullName>
    </submittedName>
</protein>
<organism evidence="1 2">
    <name type="scientific">Protea cynaroides</name>
    <dbReference type="NCBI Taxonomy" id="273540"/>
    <lineage>
        <taxon>Eukaryota</taxon>
        <taxon>Viridiplantae</taxon>
        <taxon>Streptophyta</taxon>
        <taxon>Embryophyta</taxon>
        <taxon>Tracheophyta</taxon>
        <taxon>Spermatophyta</taxon>
        <taxon>Magnoliopsida</taxon>
        <taxon>Proteales</taxon>
        <taxon>Proteaceae</taxon>
        <taxon>Protea</taxon>
    </lineage>
</organism>
<evidence type="ECO:0000313" key="1">
    <source>
        <dbReference type="EMBL" id="KAJ4976892.1"/>
    </source>
</evidence>
<dbReference type="EMBL" id="JAMYWD010000003">
    <property type="protein sequence ID" value="KAJ4976892.1"/>
    <property type="molecule type" value="Genomic_DNA"/>
</dbReference>
<reference evidence="1" key="1">
    <citation type="journal article" date="2023" name="Plant J.">
        <title>The genome of the king protea, Protea cynaroides.</title>
        <authorList>
            <person name="Chang J."/>
            <person name="Duong T.A."/>
            <person name="Schoeman C."/>
            <person name="Ma X."/>
            <person name="Roodt D."/>
            <person name="Barker N."/>
            <person name="Li Z."/>
            <person name="Van de Peer Y."/>
            <person name="Mizrachi E."/>
        </authorList>
    </citation>
    <scope>NUCLEOTIDE SEQUENCE</scope>
    <source>
        <tissue evidence="1">Young leaves</tissue>
    </source>
</reference>
<keyword evidence="2" id="KW-1185">Reference proteome</keyword>
<sequence>MKCVMPEELVASRELMKAKVAVAKEKKNLPLWVRLGIGISIQEPGEARPIETRPAEVWPVELKRNPCTTTGVPNDYPNGGGLRIRYAAVKKALATGLFRGVFCGWCHWDPRPTFISRSAAGSLGDSGPFVGSWVDLEQDLIYAQG</sequence>
<comment type="caution">
    <text evidence="1">The sequence shown here is derived from an EMBL/GenBank/DDBJ whole genome shotgun (WGS) entry which is preliminary data.</text>
</comment>
<evidence type="ECO:0000313" key="2">
    <source>
        <dbReference type="Proteomes" id="UP001141806"/>
    </source>
</evidence>
<proteinExistence type="predicted"/>
<accession>A0A9Q0KUF0</accession>
<gene>
    <name evidence="1" type="ORF">NE237_001998</name>
</gene>
<name>A0A9Q0KUF0_9MAGN</name>
<dbReference type="AlphaFoldDB" id="A0A9Q0KUF0"/>
<dbReference type="Proteomes" id="UP001141806">
    <property type="component" value="Unassembled WGS sequence"/>
</dbReference>